<dbReference type="GO" id="GO:0016614">
    <property type="term" value="F:oxidoreductase activity, acting on CH-OH group of donors"/>
    <property type="evidence" value="ECO:0007669"/>
    <property type="project" value="InterPro"/>
</dbReference>
<proteinExistence type="inferred from homology"/>
<name>A0A6J8CW88_MYTCO</name>
<keyword evidence="4" id="KW-1185">Reference proteome</keyword>
<protein>
    <recommendedName>
        <fullName evidence="2">Glucose-methanol-choline oxidoreductase C-terminal domain-containing protein</fullName>
    </recommendedName>
</protein>
<organism evidence="3 4">
    <name type="scientific">Mytilus coruscus</name>
    <name type="common">Sea mussel</name>
    <dbReference type="NCBI Taxonomy" id="42192"/>
    <lineage>
        <taxon>Eukaryota</taxon>
        <taxon>Metazoa</taxon>
        <taxon>Spiralia</taxon>
        <taxon>Lophotrochozoa</taxon>
        <taxon>Mollusca</taxon>
        <taxon>Bivalvia</taxon>
        <taxon>Autobranchia</taxon>
        <taxon>Pteriomorphia</taxon>
        <taxon>Mytilida</taxon>
        <taxon>Mytiloidea</taxon>
        <taxon>Mytilidae</taxon>
        <taxon>Mytilinae</taxon>
        <taxon>Mytilus</taxon>
    </lineage>
</organism>
<sequence length="884" mass="102703">MCIEFQFDVLSVESYNLKCPSQSHCKLWAQVKCNSTLKYFCLFNNVEEQYVEGCNGPDWDRKGSRRIFARHFSRLECIQQRFQPIIFWTNESMSDCIYAKSICSEEGQIVYKYDSTKDDTTCRCDYKNNFSFIKTPRNFCFCIPTEEDCSCFIKSCPVNQTLSAGRLFALNPITIDTKKLCKFIDMSERYPAMILQQLLLEYCSLNNVSIEDVLREEQHQLYHKRIKTDSCCKCTTGLATFIKVIPEKIWKMLYEEKEDSGSHICPLHLKNCSERFVSKIINKFDLSVSKVLILNIPNTLIYIIHRLYVNRFDKFLMNSRHSLYHSMGKKMCCKCNKISTENTERSLIKVNEWRQLFVKDDIACQSSCKDCCCQYSLKNGIEYAEMNETMLSKIFQVAGPIGILNKIEHVPFLSYLKYTADDLPLKKELTELLNLIRDKTFCRIKFEQSNETIATKYDTRRWISRHMRQPKIKPEQQQLYVIVRDESIRKITDIIPEENCFLVVYQGLTQIVYQVIKDEFDTNCSAGILHKIHMDVQNQDDENKSQRKGICLSQIEQKQLFSPQKGESKNLPLKLMIKILKHIIEEERKTDYVAQLEVIYDIQREIVQSSSGIVTETKFQDILKCIRKAVFPFCGDLYEERLSHLQNMKNILGIYSRNGAEGSILQDVNPQDARGPQIELQLSNIAYEEGLVLDPNVAFKNEIVKEHLKRVGPNSFVVVMFLLQPRSKGYLRLSSKSPFTYPVIDPRYLSHPEDIEDFVRGIRLMRSLEQTEAWKSIGATLVRQDIPGHCSEEIYDSDNYWRCVGRHFLRSAYHFVGTCRMGSVNDPSVVVDSRLRVIGIDKLRVVDASVMRYIPSGHTNAPAMMIGEKAADMIKRDKTLGYRI</sequence>
<dbReference type="SUPFAM" id="SSF51905">
    <property type="entry name" value="FAD/NAD(P)-binding domain"/>
    <property type="match status" value="1"/>
</dbReference>
<dbReference type="InterPro" id="IPR007867">
    <property type="entry name" value="GMC_OxRtase_C"/>
</dbReference>
<dbReference type="AlphaFoldDB" id="A0A6J8CW88"/>
<evidence type="ECO:0000313" key="4">
    <source>
        <dbReference type="Proteomes" id="UP000507470"/>
    </source>
</evidence>
<dbReference type="Pfam" id="PF05199">
    <property type="entry name" value="GMC_oxred_C"/>
    <property type="match status" value="1"/>
</dbReference>
<evidence type="ECO:0000256" key="1">
    <source>
        <dbReference type="ARBA" id="ARBA00010790"/>
    </source>
</evidence>
<dbReference type="PANTHER" id="PTHR11552:SF147">
    <property type="entry name" value="CHOLINE DEHYDROGENASE, MITOCHONDRIAL"/>
    <property type="match status" value="1"/>
</dbReference>
<dbReference type="Gene3D" id="3.30.560.10">
    <property type="entry name" value="Glucose Oxidase, domain 3"/>
    <property type="match status" value="1"/>
</dbReference>
<dbReference type="Gene3D" id="3.50.50.60">
    <property type="entry name" value="FAD/NAD(P)-binding domain"/>
    <property type="match status" value="1"/>
</dbReference>
<evidence type="ECO:0000313" key="3">
    <source>
        <dbReference type="EMBL" id="CAC5400773.1"/>
    </source>
</evidence>
<accession>A0A6J8CW88</accession>
<dbReference type="Proteomes" id="UP000507470">
    <property type="component" value="Unassembled WGS sequence"/>
</dbReference>
<reference evidence="3 4" key="1">
    <citation type="submission" date="2020-06" db="EMBL/GenBank/DDBJ databases">
        <authorList>
            <person name="Li R."/>
            <person name="Bekaert M."/>
        </authorList>
    </citation>
    <scope>NUCLEOTIDE SEQUENCE [LARGE SCALE GENOMIC DNA]</scope>
    <source>
        <strain evidence="4">wild</strain>
    </source>
</reference>
<dbReference type="InterPro" id="IPR012132">
    <property type="entry name" value="GMC_OxRdtase"/>
</dbReference>
<dbReference type="EMBL" id="CACVKT020006309">
    <property type="protein sequence ID" value="CAC5400773.1"/>
    <property type="molecule type" value="Genomic_DNA"/>
</dbReference>
<dbReference type="OrthoDB" id="269227at2759"/>
<dbReference type="InterPro" id="IPR036188">
    <property type="entry name" value="FAD/NAD-bd_sf"/>
</dbReference>
<evidence type="ECO:0000259" key="2">
    <source>
        <dbReference type="Pfam" id="PF05199"/>
    </source>
</evidence>
<gene>
    <name evidence="3" type="ORF">MCOR_34925</name>
</gene>
<feature type="domain" description="Glucose-methanol-choline oxidoreductase C-terminal" evidence="2">
    <location>
        <begin position="725"/>
        <end position="867"/>
    </location>
</feature>
<dbReference type="GO" id="GO:0050660">
    <property type="term" value="F:flavin adenine dinucleotide binding"/>
    <property type="evidence" value="ECO:0007669"/>
    <property type="project" value="InterPro"/>
</dbReference>
<comment type="similarity">
    <text evidence="1">Belongs to the GMC oxidoreductase family.</text>
</comment>
<dbReference type="SUPFAM" id="SSF54373">
    <property type="entry name" value="FAD-linked reductases, C-terminal domain"/>
    <property type="match status" value="1"/>
</dbReference>
<dbReference type="PANTHER" id="PTHR11552">
    <property type="entry name" value="GLUCOSE-METHANOL-CHOLINE GMC OXIDOREDUCTASE"/>
    <property type="match status" value="1"/>
</dbReference>